<reference evidence="1 4" key="1">
    <citation type="submission" date="2015-10" db="EMBL/GenBank/DDBJ databases">
        <title>Complete genome sequence of hyperthermophilic archaeon Pyrodictium delaneyi Su06.</title>
        <authorList>
            <person name="Jung J.-H."/>
            <person name="Lin J."/>
            <person name="Holden J.F."/>
            <person name="Park C.-S."/>
        </authorList>
    </citation>
    <scope>NUCLEOTIDE SEQUENCE [LARGE SCALE GENOMIC DNA]</scope>
    <source>
        <strain evidence="1 4">Su06</strain>
    </source>
</reference>
<evidence type="ECO:0000313" key="3">
    <source>
        <dbReference type="EMBL" id="OWJ54671.1"/>
    </source>
</evidence>
<dbReference type="EMBL" id="NCQP01000005">
    <property type="protein sequence ID" value="OWJ54491.1"/>
    <property type="molecule type" value="Genomic_DNA"/>
</dbReference>
<proteinExistence type="predicted"/>
<gene>
    <name evidence="3" type="ORF">Pdsh_06545</name>
    <name evidence="2" type="ORF">Pdsh_06760</name>
    <name evidence="1" type="ORF">Pyrde_1363</name>
</gene>
<dbReference type="Proteomes" id="UP000196694">
    <property type="component" value="Unassembled WGS sequence"/>
</dbReference>
<dbReference type="AlphaFoldDB" id="A0A0N7JD75"/>
<evidence type="ECO:0000313" key="4">
    <source>
        <dbReference type="Proteomes" id="UP000058613"/>
    </source>
</evidence>
<organism evidence="1 4">
    <name type="scientific">Pyrodictium delaneyi</name>
    <dbReference type="NCBI Taxonomy" id="1273541"/>
    <lineage>
        <taxon>Archaea</taxon>
        <taxon>Thermoproteota</taxon>
        <taxon>Thermoprotei</taxon>
        <taxon>Desulfurococcales</taxon>
        <taxon>Pyrodictiaceae</taxon>
        <taxon>Pyrodictium</taxon>
    </lineage>
</organism>
<dbReference type="RefSeq" id="WP_088171960.1">
    <property type="nucleotide sequence ID" value="NZ_CP013011.1"/>
</dbReference>
<dbReference type="EMBL" id="NCQP01000003">
    <property type="protein sequence ID" value="OWJ54671.1"/>
    <property type="molecule type" value="Genomic_DNA"/>
</dbReference>
<keyword evidence="5" id="KW-1185">Reference proteome</keyword>
<evidence type="ECO:0000313" key="2">
    <source>
        <dbReference type="EMBL" id="OWJ54491.1"/>
    </source>
</evidence>
<protein>
    <submittedName>
        <fullName evidence="1">Uncharacterized protein</fullName>
    </submittedName>
</protein>
<reference evidence="2 5" key="2">
    <citation type="submission" date="2017-05" db="EMBL/GenBank/DDBJ databases">
        <title>The draft genome of the hyperthermophilic archaeon 'Pyrodictium delaneyi strain Hulk', an iron and nitrate reducer, reveals the capacity for sulfate reduction.</title>
        <authorList>
            <person name="Demey L.M."/>
            <person name="Miller C."/>
            <person name="Manzella M."/>
            <person name="Reguera G."/>
            <person name="Kashefi K."/>
        </authorList>
    </citation>
    <scope>NUCLEOTIDE SEQUENCE [LARGE SCALE GENOMIC DNA]</scope>
    <source>
        <strain evidence="2 5">Hulk</strain>
    </source>
</reference>
<dbReference type="GeneID" id="26099704"/>
<dbReference type="EMBL" id="CP013011">
    <property type="protein sequence ID" value="ALL01409.1"/>
    <property type="molecule type" value="Genomic_DNA"/>
</dbReference>
<evidence type="ECO:0000313" key="5">
    <source>
        <dbReference type="Proteomes" id="UP000196694"/>
    </source>
</evidence>
<dbReference type="KEGG" id="pdl:Pyrde_1363"/>
<dbReference type="Proteomes" id="UP000058613">
    <property type="component" value="Chromosome"/>
</dbReference>
<sequence length="81" mass="9470">MSDTDEPLVEIRVPRSIVDDVQRSIATLLESKRRLTRKEYTLLLEMEGFDTRLLEGLDSGEDDQRVLMAMRGREKRRAQHP</sequence>
<evidence type="ECO:0000313" key="1">
    <source>
        <dbReference type="EMBL" id="ALL01409.1"/>
    </source>
</evidence>
<accession>A0A0N7JD75</accession>
<name>A0A0N7JD75_9CREN</name>